<dbReference type="NCBIfam" id="NF000672">
    <property type="entry name" value="PRK00033.1-5"/>
    <property type="match status" value="1"/>
</dbReference>
<dbReference type="RefSeq" id="WP_015005971.1">
    <property type="nucleotide sequence ID" value="NZ_JARGOU010000013.1"/>
</dbReference>
<feature type="compositionally biased region" description="Acidic residues" evidence="2">
    <location>
        <begin position="1"/>
        <end position="12"/>
    </location>
</feature>
<dbReference type="AlphaFoldDB" id="A0AB33Z098"/>
<dbReference type="PANTHER" id="PTHR33473:SF19">
    <property type="entry name" value="ATP-DEPENDENT CLP PROTEASE ADAPTER PROTEIN CLPS"/>
    <property type="match status" value="1"/>
</dbReference>
<protein>
    <recommendedName>
        <fullName evidence="1">ATP-dependent Clp protease adapter protein ClpS</fullName>
    </recommendedName>
</protein>
<keyword evidence="4" id="KW-0645">Protease</keyword>
<keyword evidence="4" id="KW-0378">Hydrolase</keyword>
<evidence type="ECO:0000259" key="3">
    <source>
        <dbReference type="Pfam" id="PF02617"/>
    </source>
</evidence>
<dbReference type="Pfam" id="PF02617">
    <property type="entry name" value="ClpS"/>
    <property type="match status" value="1"/>
</dbReference>
<dbReference type="InterPro" id="IPR022935">
    <property type="entry name" value="ClpS"/>
</dbReference>
<evidence type="ECO:0000256" key="2">
    <source>
        <dbReference type="SAM" id="MobiDB-lite"/>
    </source>
</evidence>
<comment type="caution">
    <text evidence="4">The sequence shown here is derived from an EMBL/GenBank/DDBJ whole genome shotgun (WGS) entry which is preliminary data.</text>
</comment>
<dbReference type="GO" id="GO:0006508">
    <property type="term" value="P:proteolysis"/>
    <property type="evidence" value="ECO:0007669"/>
    <property type="project" value="UniProtKB-UniRule"/>
</dbReference>
<evidence type="ECO:0000256" key="1">
    <source>
        <dbReference type="HAMAP-Rule" id="MF_00302"/>
    </source>
</evidence>
<dbReference type="InterPro" id="IPR014719">
    <property type="entry name" value="Ribosomal_bL12_C/ClpS-like"/>
</dbReference>
<comment type="similarity">
    <text evidence="1">Belongs to the ClpS family.</text>
</comment>
<reference evidence="4 5" key="1">
    <citation type="journal article" date="2013" name="Genome Announc.">
        <title>Genome Sequence of the Pyrene- and Fluoranthene-Degrading Bacterium Cycloclasticus sp. Strain PY97M.</title>
        <authorList>
            <person name="Cui Z."/>
            <person name="Xu G."/>
            <person name="Li Q."/>
            <person name="Gao W."/>
            <person name="Zheng L."/>
        </authorList>
    </citation>
    <scope>NUCLEOTIDE SEQUENCE [LARGE SCALE GENOMIC DNA]</scope>
    <source>
        <strain evidence="4 5">PY97M</strain>
    </source>
</reference>
<comment type="subunit">
    <text evidence="1">Binds to the N-terminal domain of the chaperone ClpA.</text>
</comment>
<sequence>MPDLPFEDDQDDGNLAVQESKPKLQKPPMYKVLLLNDDFTPMDFVVSILQTIFYKDKEEAVRITMNVHTSGIGVCGIYTKDIAETKVQQVIAHSQENQHPLQCTLEEVE</sequence>
<dbReference type="EMBL" id="ASHL01000007">
    <property type="protein sequence ID" value="EPD12625.1"/>
    <property type="molecule type" value="Genomic_DNA"/>
</dbReference>
<accession>A0AB33Z098</accession>
<name>A0AB33Z098_9GAMM</name>
<dbReference type="GO" id="GO:0008233">
    <property type="term" value="F:peptidase activity"/>
    <property type="evidence" value="ECO:0007669"/>
    <property type="project" value="UniProtKB-KW"/>
</dbReference>
<dbReference type="HAMAP" id="MF_00302">
    <property type="entry name" value="ClpS"/>
    <property type="match status" value="1"/>
</dbReference>
<dbReference type="Gene3D" id="3.30.1390.10">
    <property type="match status" value="1"/>
</dbReference>
<gene>
    <name evidence="1" type="primary">clpS</name>
    <name evidence="4" type="ORF">L196_08469</name>
</gene>
<feature type="domain" description="Adaptor protein ClpS core" evidence="3">
    <location>
        <begin position="25"/>
        <end position="104"/>
    </location>
</feature>
<dbReference type="InterPro" id="IPR003769">
    <property type="entry name" value="ClpS_core"/>
</dbReference>
<dbReference type="Proteomes" id="UP000015462">
    <property type="component" value="Unassembled WGS sequence"/>
</dbReference>
<proteinExistence type="inferred from homology"/>
<dbReference type="SUPFAM" id="SSF54736">
    <property type="entry name" value="ClpS-like"/>
    <property type="match status" value="1"/>
</dbReference>
<evidence type="ECO:0000313" key="4">
    <source>
        <dbReference type="EMBL" id="EPD12625.1"/>
    </source>
</evidence>
<dbReference type="PANTHER" id="PTHR33473">
    <property type="entry name" value="ATP-DEPENDENT CLP PROTEASE ADAPTER PROTEIN CLPS1, CHLOROPLASTIC"/>
    <property type="match status" value="1"/>
</dbReference>
<comment type="function">
    <text evidence="1">Involved in the modulation of the specificity of the ClpAP-mediated ATP-dependent protein degradation.</text>
</comment>
<evidence type="ECO:0000313" key="5">
    <source>
        <dbReference type="Proteomes" id="UP000015462"/>
    </source>
</evidence>
<dbReference type="GO" id="GO:0030163">
    <property type="term" value="P:protein catabolic process"/>
    <property type="evidence" value="ECO:0007669"/>
    <property type="project" value="InterPro"/>
</dbReference>
<dbReference type="FunFam" id="3.30.1390.10:FF:000002">
    <property type="entry name" value="ATP-dependent Clp protease adapter protein ClpS"/>
    <property type="match status" value="1"/>
</dbReference>
<feature type="region of interest" description="Disordered" evidence="2">
    <location>
        <begin position="1"/>
        <end position="21"/>
    </location>
</feature>
<organism evidence="4 5">
    <name type="scientific">Cycloclasticus pugetii</name>
    <dbReference type="NCBI Taxonomy" id="34068"/>
    <lineage>
        <taxon>Bacteria</taxon>
        <taxon>Pseudomonadati</taxon>
        <taxon>Pseudomonadota</taxon>
        <taxon>Gammaproteobacteria</taxon>
        <taxon>Thiotrichales</taxon>
        <taxon>Piscirickettsiaceae</taxon>
        <taxon>Cycloclasticus</taxon>
    </lineage>
</organism>
<keyword evidence="5" id="KW-1185">Reference proteome</keyword>